<keyword evidence="2" id="KW-1185">Reference proteome</keyword>
<sequence>MARLLALKMQFKSQKPLFFLTGNFGIMMYQYIRNLFTS</sequence>
<dbReference type="Proteomes" id="UP000199450">
    <property type="component" value="Unassembled WGS sequence"/>
</dbReference>
<proteinExistence type="predicted"/>
<organism evidence="1 2">
    <name type="scientific">Chryseobacterium taichungense</name>
    <dbReference type="NCBI Taxonomy" id="295069"/>
    <lineage>
        <taxon>Bacteria</taxon>
        <taxon>Pseudomonadati</taxon>
        <taxon>Bacteroidota</taxon>
        <taxon>Flavobacteriia</taxon>
        <taxon>Flavobacteriales</taxon>
        <taxon>Weeksellaceae</taxon>
        <taxon>Chryseobacterium group</taxon>
        <taxon>Chryseobacterium</taxon>
    </lineage>
</organism>
<protein>
    <submittedName>
        <fullName evidence="1">Uncharacterized protein</fullName>
    </submittedName>
</protein>
<gene>
    <name evidence="1" type="ORF">SAMN05421856_1104</name>
</gene>
<name>A0A1H8CMA1_9FLAO</name>
<reference evidence="2" key="1">
    <citation type="submission" date="2016-10" db="EMBL/GenBank/DDBJ databases">
        <authorList>
            <person name="Varghese N."/>
            <person name="Submissions S."/>
        </authorList>
    </citation>
    <scope>NUCLEOTIDE SEQUENCE [LARGE SCALE GENOMIC DNA]</scope>
    <source>
        <strain evidence="2">DSM 17453</strain>
    </source>
</reference>
<dbReference type="AlphaFoldDB" id="A0A1H8CMA1"/>
<dbReference type="EMBL" id="FOBV01000010">
    <property type="protein sequence ID" value="SEM96106.1"/>
    <property type="molecule type" value="Genomic_DNA"/>
</dbReference>
<accession>A0A1H8CMA1</accession>
<evidence type="ECO:0000313" key="1">
    <source>
        <dbReference type="EMBL" id="SEM96106.1"/>
    </source>
</evidence>
<dbReference type="STRING" id="295069.SAMN05421856_1104"/>
<evidence type="ECO:0000313" key="2">
    <source>
        <dbReference type="Proteomes" id="UP000199450"/>
    </source>
</evidence>